<dbReference type="GO" id="GO:0004844">
    <property type="term" value="F:uracil DNA N-glycosylase activity"/>
    <property type="evidence" value="ECO:0007669"/>
    <property type="project" value="UniProtKB-UniRule"/>
</dbReference>
<comment type="caution">
    <text evidence="14">The sequence shown here is derived from an EMBL/GenBank/DDBJ whole genome shotgun (WGS) entry which is preliminary data.</text>
</comment>
<keyword evidence="10 11" id="KW-0234">DNA repair</keyword>
<organism evidence="14 15">
    <name type="scientific">Corynebacterium canis</name>
    <dbReference type="NCBI Taxonomy" id="679663"/>
    <lineage>
        <taxon>Bacteria</taxon>
        <taxon>Bacillati</taxon>
        <taxon>Actinomycetota</taxon>
        <taxon>Actinomycetes</taxon>
        <taxon>Mycobacteriales</taxon>
        <taxon>Corynebacteriaceae</taxon>
        <taxon>Corynebacterium</taxon>
    </lineage>
</organism>
<keyword evidence="8 11" id="KW-0227">DNA damage</keyword>
<dbReference type="InterPro" id="IPR002043">
    <property type="entry name" value="UDG_fam1"/>
</dbReference>
<dbReference type="CDD" id="cd10027">
    <property type="entry name" value="UDG-F1-like"/>
    <property type="match status" value="1"/>
</dbReference>
<dbReference type="SMART" id="SM00987">
    <property type="entry name" value="UreE_C"/>
    <property type="match status" value="1"/>
</dbReference>
<dbReference type="Proteomes" id="UP000320791">
    <property type="component" value="Unassembled WGS sequence"/>
</dbReference>
<dbReference type="InterPro" id="IPR005122">
    <property type="entry name" value="Uracil-DNA_glycosylase-like"/>
</dbReference>
<evidence type="ECO:0000256" key="11">
    <source>
        <dbReference type="HAMAP-Rule" id="MF_00148"/>
    </source>
</evidence>
<evidence type="ECO:0000256" key="6">
    <source>
        <dbReference type="ARBA" id="ARBA00018429"/>
    </source>
</evidence>
<evidence type="ECO:0000256" key="9">
    <source>
        <dbReference type="ARBA" id="ARBA00022801"/>
    </source>
</evidence>
<dbReference type="InterPro" id="IPR018085">
    <property type="entry name" value="Ura-DNA_Glyclase_AS"/>
</dbReference>
<feature type="domain" description="Uracil-DNA glycosylase-like" evidence="13">
    <location>
        <begin position="41"/>
        <end position="200"/>
    </location>
</feature>
<dbReference type="SUPFAM" id="SSF52141">
    <property type="entry name" value="Uracil-DNA glycosylase-like"/>
    <property type="match status" value="1"/>
</dbReference>
<evidence type="ECO:0000313" key="15">
    <source>
        <dbReference type="Proteomes" id="UP000320791"/>
    </source>
</evidence>
<comment type="function">
    <text evidence="2 11">Excises uracil residues from the DNA which can arise as a result of misincorporation of dUMP residues by DNA polymerase or due to deamination of cytosine.</text>
</comment>
<dbReference type="PANTHER" id="PTHR11264:SF0">
    <property type="entry name" value="URACIL-DNA GLYCOSYLASE"/>
    <property type="match status" value="1"/>
</dbReference>
<evidence type="ECO:0000256" key="12">
    <source>
        <dbReference type="PROSITE-ProRule" id="PRU10072"/>
    </source>
</evidence>
<dbReference type="RefSeq" id="WP_146325570.1">
    <property type="nucleotide sequence ID" value="NZ_BAABLR010000019.1"/>
</dbReference>
<gene>
    <name evidence="11" type="primary">ung</name>
    <name evidence="14" type="ORF">FRX94_11930</name>
</gene>
<proteinExistence type="inferred from homology"/>
<dbReference type="Pfam" id="PF03167">
    <property type="entry name" value="UDG"/>
    <property type="match status" value="1"/>
</dbReference>
<sequence>MGEFLVDARWEEVLQPVRDQIDALMEQPECLPARANILRVFDDPFDQVKVVIVGQDPYPTPGHAMGLAFSTAPGVRPLPKSLINIFEEYAQDLGLPKPQDGDLSPWSRQGVALLNRVLTVSPGSVGSHRNRGWEAITEFALRKLAEREAPLVAILWGKDAQATQRFLGDTPCICSPHPSPLSAYRGFFGSRPFSRANELLAGLGAAPVDWRL</sequence>
<keyword evidence="15" id="KW-1185">Reference proteome</keyword>
<dbReference type="OrthoDB" id="9804372at2"/>
<protein>
    <recommendedName>
        <fullName evidence="6 11">Uracil-DNA glycosylase</fullName>
        <shortName evidence="11">UDG</shortName>
        <ecNumber evidence="5 11">3.2.2.27</ecNumber>
    </recommendedName>
</protein>
<evidence type="ECO:0000256" key="1">
    <source>
        <dbReference type="ARBA" id="ARBA00001400"/>
    </source>
</evidence>
<dbReference type="PANTHER" id="PTHR11264">
    <property type="entry name" value="URACIL-DNA GLYCOSYLASE"/>
    <property type="match status" value="1"/>
</dbReference>
<accession>A0A5C5TY88</accession>
<evidence type="ECO:0000256" key="8">
    <source>
        <dbReference type="ARBA" id="ARBA00022763"/>
    </source>
</evidence>
<comment type="subcellular location">
    <subcellularLocation>
        <location evidence="3 11">Cytoplasm</location>
    </subcellularLocation>
</comment>
<evidence type="ECO:0000259" key="13">
    <source>
        <dbReference type="SMART" id="SM00986"/>
    </source>
</evidence>
<keyword evidence="9 11" id="KW-0378">Hydrolase</keyword>
<dbReference type="NCBIfam" id="NF003588">
    <property type="entry name" value="PRK05254.1-1"/>
    <property type="match status" value="1"/>
</dbReference>
<dbReference type="AlphaFoldDB" id="A0A5C5TY88"/>
<dbReference type="GO" id="GO:0005737">
    <property type="term" value="C:cytoplasm"/>
    <property type="evidence" value="ECO:0007669"/>
    <property type="project" value="UniProtKB-SubCell"/>
</dbReference>
<dbReference type="NCBIfam" id="NF003592">
    <property type="entry name" value="PRK05254.1-5"/>
    <property type="match status" value="1"/>
</dbReference>
<name>A0A5C5TY88_9CORY</name>
<keyword evidence="7 11" id="KW-0963">Cytoplasm</keyword>
<comment type="similarity">
    <text evidence="4 11">Belongs to the uracil-DNA glycosylase (UDG) superfamily. UNG family.</text>
</comment>
<comment type="catalytic activity">
    <reaction evidence="1 11">
        <text>Hydrolyzes single-stranded DNA or mismatched double-stranded DNA and polynucleotides, releasing free uracil.</text>
        <dbReference type="EC" id="3.2.2.27"/>
    </reaction>
</comment>
<dbReference type="FunFam" id="3.40.470.10:FF:000006">
    <property type="entry name" value="Uracil-DNA glycosylase"/>
    <property type="match status" value="1"/>
</dbReference>
<dbReference type="InterPro" id="IPR036895">
    <property type="entry name" value="Uracil-DNA_glycosylase-like_sf"/>
</dbReference>
<evidence type="ECO:0000256" key="3">
    <source>
        <dbReference type="ARBA" id="ARBA00004496"/>
    </source>
</evidence>
<dbReference type="EMBL" id="VOHM01000036">
    <property type="protein sequence ID" value="TWT18245.1"/>
    <property type="molecule type" value="Genomic_DNA"/>
</dbReference>
<dbReference type="EC" id="3.2.2.27" evidence="5 11"/>
<dbReference type="SMART" id="SM00986">
    <property type="entry name" value="UDG"/>
    <property type="match status" value="1"/>
</dbReference>
<evidence type="ECO:0000256" key="4">
    <source>
        <dbReference type="ARBA" id="ARBA00008184"/>
    </source>
</evidence>
<evidence type="ECO:0000256" key="5">
    <source>
        <dbReference type="ARBA" id="ARBA00012030"/>
    </source>
</evidence>
<evidence type="ECO:0000256" key="7">
    <source>
        <dbReference type="ARBA" id="ARBA00022490"/>
    </source>
</evidence>
<dbReference type="PROSITE" id="PS00130">
    <property type="entry name" value="U_DNA_GLYCOSYLASE"/>
    <property type="match status" value="1"/>
</dbReference>
<keyword evidence="14" id="KW-0326">Glycosidase</keyword>
<evidence type="ECO:0000256" key="10">
    <source>
        <dbReference type="ARBA" id="ARBA00023204"/>
    </source>
</evidence>
<dbReference type="Gene3D" id="3.40.470.10">
    <property type="entry name" value="Uracil-DNA glycosylase-like domain"/>
    <property type="match status" value="1"/>
</dbReference>
<evidence type="ECO:0000256" key="2">
    <source>
        <dbReference type="ARBA" id="ARBA00002631"/>
    </source>
</evidence>
<evidence type="ECO:0000313" key="14">
    <source>
        <dbReference type="EMBL" id="TWT18245.1"/>
    </source>
</evidence>
<reference evidence="14 15" key="1">
    <citation type="submission" date="2019-08" db="EMBL/GenBank/DDBJ databases">
        <authorList>
            <person name="Lei W."/>
        </authorList>
    </citation>
    <scope>NUCLEOTIDE SEQUENCE [LARGE SCALE GENOMIC DNA]</scope>
    <source>
        <strain evidence="14 15">CCUG 58627</strain>
    </source>
</reference>
<dbReference type="GO" id="GO:0097510">
    <property type="term" value="P:base-excision repair, AP site formation via deaminated base removal"/>
    <property type="evidence" value="ECO:0007669"/>
    <property type="project" value="TreeGrafter"/>
</dbReference>
<dbReference type="HAMAP" id="MF_00148">
    <property type="entry name" value="UDG"/>
    <property type="match status" value="1"/>
</dbReference>
<feature type="active site" description="Proton acceptor" evidence="11 12">
    <location>
        <position position="56"/>
    </location>
</feature>